<dbReference type="OrthoDB" id="3913421at2759"/>
<accession>A0A6A6XEV8</accession>
<gene>
    <name evidence="1" type="ORF">K505DRAFT_302752</name>
</gene>
<dbReference type="AlphaFoldDB" id="A0A6A6XEV8"/>
<proteinExistence type="predicted"/>
<dbReference type="InterPro" id="IPR038883">
    <property type="entry name" value="AN11006-like"/>
</dbReference>
<dbReference type="EMBL" id="MU001869">
    <property type="protein sequence ID" value="KAF2795110.1"/>
    <property type="molecule type" value="Genomic_DNA"/>
</dbReference>
<dbReference type="PANTHER" id="PTHR42085:SF2">
    <property type="entry name" value="F-BOX DOMAIN-CONTAINING PROTEIN"/>
    <property type="match status" value="1"/>
</dbReference>
<sequence length="429" mass="48171">MSTNWINHTPSATPLIKTNDDIQHVAPSQISDFFILVQKEFLHGATQSGGSLPQQLHDEASACDASLVAGVLGSAVGEGSVMDSGWIDDYFCICERVSGAMGGYPKVCLQQWRAVRDAIAGRMIAHDGARAASTRNKSAKKEEKPFRFLDLPEQIRRKIYRLVVPHGTLIVSDWAFGSVPSSVLRRTEYDVLDVNGELRRTTYTVHSATPVYHLQLNLMLTNRSVAREISEQLYSCKFEFRGTASGTLAFLHDHMLTISRLKRVSLRYTTTSRTPFLGCTFVDSKPPPTLKTNIGVWRKILNTLVSSASALEDFELVVDKNFWERALWREGAAAVMEDRALCEVSQKRSGVRNFLVDVSRLSGVNFRLVIEGCAADQVKRTFQRELEKYVNQQIQASPYVAEKKSACSCRKRLLSEACAWEEETKRRRL</sequence>
<protein>
    <submittedName>
        <fullName evidence="1">Uncharacterized protein</fullName>
    </submittedName>
</protein>
<name>A0A6A6XEV8_9PLEO</name>
<evidence type="ECO:0000313" key="1">
    <source>
        <dbReference type="EMBL" id="KAF2795110.1"/>
    </source>
</evidence>
<evidence type="ECO:0000313" key="2">
    <source>
        <dbReference type="Proteomes" id="UP000799757"/>
    </source>
</evidence>
<dbReference type="PANTHER" id="PTHR42085">
    <property type="entry name" value="F-BOX DOMAIN-CONTAINING PROTEIN"/>
    <property type="match status" value="1"/>
</dbReference>
<reference evidence="1" key="1">
    <citation type="journal article" date="2020" name="Stud. Mycol.">
        <title>101 Dothideomycetes genomes: a test case for predicting lifestyles and emergence of pathogens.</title>
        <authorList>
            <person name="Haridas S."/>
            <person name="Albert R."/>
            <person name="Binder M."/>
            <person name="Bloem J."/>
            <person name="Labutti K."/>
            <person name="Salamov A."/>
            <person name="Andreopoulos B."/>
            <person name="Baker S."/>
            <person name="Barry K."/>
            <person name="Bills G."/>
            <person name="Bluhm B."/>
            <person name="Cannon C."/>
            <person name="Castanera R."/>
            <person name="Culley D."/>
            <person name="Daum C."/>
            <person name="Ezra D."/>
            <person name="Gonzalez J."/>
            <person name="Henrissat B."/>
            <person name="Kuo A."/>
            <person name="Liang C."/>
            <person name="Lipzen A."/>
            <person name="Lutzoni F."/>
            <person name="Magnuson J."/>
            <person name="Mondo S."/>
            <person name="Nolan M."/>
            <person name="Ohm R."/>
            <person name="Pangilinan J."/>
            <person name="Park H.-J."/>
            <person name="Ramirez L."/>
            <person name="Alfaro M."/>
            <person name="Sun H."/>
            <person name="Tritt A."/>
            <person name="Yoshinaga Y."/>
            <person name="Zwiers L.-H."/>
            <person name="Turgeon B."/>
            <person name="Goodwin S."/>
            <person name="Spatafora J."/>
            <person name="Crous P."/>
            <person name="Grigoriev I."/>
        </authorList>
    </citation>
    <scope>NUCLEOTIDE SEQUENCE</scope>
    <source>
        <strain evidence="1">CBS 109.77</strain>
    </source>
</reference>
<organism evidence="1 2">
    <name type="scientific">Melanomma pulvis-pyrius CBS 109.77</name>
    <dbReference type="NCBI Taxonomy" id="1314802"/>
    <lineage>
        <taxon>Eukaryota</taxon>
        <taxon>Fungi</taxon>
        <taxon>Dikarya</taxon>
        <taxon>Ascomycota</taxon>
        <taxon>Pezizomycotina</taxon>
        <taxon>Dothideomycetes</taxon>
        <taxon>Pleosporomycetidae</taxon>
        <taxon>Pleosporales</taxon>
        <taxon>Melanommataceae</taxon>
        <taxon>Melanomma</taxon>
    </lineage>
</organism>
<keyword evidence="2" id="KW-1185">Reference proteome</keyword>
<dbReference type="Proteomes" id="UP000799757">
    <property type="component" value="Unassembled WGS sequence"/>
</dbReference>